<feature type="binding site" evidence="18">
    <location>
        <position position="265"/>
    </location>
    <ligand>
        <name>ATP</name>
        <dbReference type="ChEBI" id="CHEBI:30616"/>
    </ligand>
</feature>
<evidence type="ECO:0000256" key="6">
    <source>
        <dbReference type="ARBA" id="ARBA00022840"/>
    </source>
</evidence>
<dbReference type="GO" id="GO:0140741">
    <property type="term" value="F:tRNA-uracil-4 sulfurtransferase activity"/>
    <property type="evidence" value="ECO:0007669"/>
    <property type="project" value="UniProtKB-EC"/>
</dbReference>
<evidence type="ECO:0000256" key="14">
    <source>
        <dbReference type="ARBA" id="ARBA00071867"/>
    </source>
</evidence>
<evidence type="ECO:0000256" key="10">
    <source>
        <dbReference type="ARBA" id="ARBA00052330"/>
    </source>
</evidence>
<dbReference type="EC" id="2.8.1.4" evidence="13 18"/>
<dbReference type="Pfam" id="PF02926">
    <property type="entry name" value="THUMP"/>
    <property type="match status" value="1"/>
</dbReference>
<dbReference type="PANTHER" id="PTHR43209">
    <property type="entry name" value="TRNA SULFURTRANSFERASE"/>
    <property type="match status" value="1"/>
</dbReference>
<dbReference type="GO" id="GO:0000049">
    <property type="term" value="F:tRNA binding"/>
    <property type="evidence" value="ECO:0007669"/>
    <property type="project" value="UniProtKB-UniRule"/>
</dbReference>
<evidence type="ECO:0000256" key="18">
    <source>
        <dbReference type="HAMAP-Rule" id="MF_00021"/>
    </source>
</evidence>
<keyword evidence="6 18" id="KW-0067">ATP-binding</keyword>
<dbReference type="InterPro" id="IPR003720">
    <property type="entry name" value="tRNA_STrfase"/>
</dbReference>
<evidence type="ECO:0000256" key="16">
    <source>
        <dbReference type="ARBA" id="ARBA00077849"/>
    </source>
</evidence>
<dbReference type="GO" id="GO:0004810">
    <property type="term" value="F:CCA tRNA nucleotidyltransferase activity"/>
    <property type="evidence" value="ECO:0007669"/>
    <property type="project" value="InterPro"/>
</dbReference>
<dbReference type="InterPro" id="IPR020536">
    <property type="entry name" value="ThiI_AANH"/>
</dbReference>
<organism evidence="20 21">
    <name type="scientific">Candidatus Magasanikbacteria bacterium CG10_big_fil_rev_8_21_14_0_10_43_6</name>
    <dbReference type="NCBI Taxonomy" id="1974650"/>
    <lineage>
        <taxon>Bacteria</taxon>
        <taxon>Candidatus Magasanikiibacteriota</taxon>
    </lineage>
</organism>
<dbReference type="CDD" id="cd01712">
    <property type="entry name" value="PPase_ThiI"/>
    <property type="match status" value="1"/>
</dbReference>
<dbReference type="SUPFAM" id="SSF143437">
    <property type="entry name" value="THUMP domain-like"/>
    <property type="match status" value="1"/>
</dbReference>
<evidence type="ECO:0000256" key="12">
    <source>
        <dbReference type="ARBA" id="ARBA00061472"/>
    </source>
</evidence>
<gene>
    <name evidence="18" type="primary">thiI</name>
    <name evidence="20" type="ORF">COU33_02545</name>
</gene>
<comment type="function">
    <text evidence="11 18">Catalyzes the ATP-dependent transfer of a sulfur to tRNA to produce 4-thiouridine in position 8 of tRNAs, which functions as a near-UV photosensor. Also catalyzes the transfer of sulfur to the sulfur carrier protein ThiS, forming ThiS-thiocarboxylate. This is a step in the synthesis of thiazole, in the thiamine biosynthesis pathway. The sulfur is donated as persulfide by IscS.</text>
</comment>
<evidence type="ECO:0000256" key="5">
    <source>
        <dbReference type="ARBA" id="ARBA00022741"/>
    </source>
</evidence>
<comment type="catalytic activity">
    <reaction evidence="10 18">
        <text>[ThiS sulfur-carrier protein]-C-terminal Gly-Gly-AMP + S-sulfanyl-L-cysteinyl-[cysteine desulfurase] + AH2 = [ThiS sulfur-carrier protein]-C-terminal-Gly-aminoethanethioate + L-cysteinyl-[cysteine desulfurase] + A + AMP + 2 H(+)</text>
        <dbReference type="Rhea" id="RHEA:43340"/>
        <dbReference type="Rhea" id="RHEA-COMP:12157"/>
        <dbReference type="Rhea" id="RHEA-COMP:12158"/>
        <dbReference type="Rhea" id="RHEA-COMP:12910"/>
        <dbReference type="Rhea" id="RHEA-COMP:19908"/>
        <dbReference type="ChEBI" id="CHEBI:13193"/>
        <dbReference type="ChEBI" id="CHEBI:15378"/>
        <dbReference type="ChEBI" id="CHEBI:17499"/>
        <dbReference type="ChEBI" id="CHEBI:29950"/>
        <dbReference type="ChEBI" id="CHEBI:61963"/>
        <dbReference type="ChEBI" id="CHEBI:90618"/>
        <dbReference type="ChEBI" id="CHEBI:232372"/>
        <dbReference type="ChEBI" id="CHEBI:456215"/>
    </reaction>
</comment>
<dbReference type="NCBIfam" id="TIGR00342">
    <property type="entry name" value="tRNA uracil 4-sulfurtransferase ThiI"/>
    <property type="match status" value="1"/>
</dbReference>
<evidence type="ECO:0000256" key="1">
    <source>
        <dbReference type="ARBA" id="ARBA00004496"/>
    </source>
</evidence>
<dbReference type="GO" id="GO:0052837">
    <property type="term" value="P:thiazole biosynthetic process"/>
    <property type="evidence" value="ECO:0007669"/>
    <property type="project" value="TreeGrafter"/>
</dbReference>
<evidence type="ECO:0000256" key="4">
    <source>
        <dbReference type="ARBA" id="ARBA00022679"/>
    </source>
</evidence>
<evidence type="ECO:0000313" key="21">
    <source>
        <dbReference type="Proteomes" id="UP000229362"/>
    </source>
</evidence>
<feature type="binding site" evidence="18">
    <location>
        <begin position="161"/>
        <end position="162"/>
    </location>
    <ligand>
        <name>ATP</name>
        <dbReference type="ChEBI" id="CHEBI:30616"/>
    </ligand>
</feature>
<dbReference type="SUPFAM" id="SSF52402">
    <property type="entry name" value="Adenine nucleotide alpha hydrolases-like"/>
    <property type="match status" value="1"/>
</dbReference>
<feature type="binding site" evidence="18">
    <location>
        <position position="274"/>
    </location>
    <ligand>
        <name>ATP</name>
        <dbReference type="ChEBI" id="CHEBI:30616"/>
    </ligand>
</feature>
<dbReference type="GO" id="GO:0009228">
    <property type="term" value="P:thiamine biosynthetic process"/>
    <property type="evidence" value="ECO:0007669"/>
    <property type="project" value="UniProtKB-KW"/>
</dbReference>
<evidence type="ECO:0000313" key="20">
    <source>
        <dbReference type="EMBL" id="PIT86542.1"/>
    </source>
</evidence>
<dbReference type="GO" id="GO:0009229">
    <property type="term" value="P:thiamine diphosphate biosynthetic process"/>
    <property type="evidence" value="ECO:0007669"/>
    <property type="project" value="UniProtKB-UniRule"/>
</dbReference>
<comment type="caution">
    <text evidence="20">The sequence shown here is derived from an EMBL/GenBank/DDBJ whole genome shotgun (WGS) entry which is preliminary data.</text>
</comment>
<dbReference type="GO" id="GO:0005524">
    <property type="term" value="F:ATP binding"/>
    <property type="evidence" value="ECO:0007669"/>
    <property type="project" value="UniProtKB-UniRule"/>
</dbReference>
<dbReference type="AlphaFoldDB" id="A0A2M6W178"/>
<sequence length="367" mass="40391">MYFETKLVDALKAKAGAAGLSKNIRRLYGRYYVEIVPKDIEKWTQIVSTTFGVSYFSIAKPCPQDMDALKAQAIALVQKEEGSTFCIATKRSDKEFPHTSTEINAAVGQAVIEALGKKVQLKNPDTTCYIEVVDTKAFLYTKKISGPGGLPIGGSGKAIVLASGGIDSPVAAWYAAKRGLRPLFLHFHSYPYTTDASIEKVKQLVHDLAVYTNEHTVYLCPFVPIQKHIMMHAPEAYRIILYRRAMFRIAEKFSWKKGAKALVTGESLGQVASQTIDNMRSIGAATSLPIIRPLVGFDKKEIIAKAKDIGTFETSILPHDDCCTIFMPKKPETHSSLDVVEAMEAQLALDDLILEATRAITKHSTTS</sequence>
<keyword evidence="3 18" id="KW-0820">tRNA-binding</keyword>
<comment type="similarity">
    <text evidence="12 18">Belongs to the ThiI family.</text>
</comment>
<dbReference type="SMART" id="SM00981">
    <property type="entry name" value="THUMP"/>
    <property type="match status" value="1"/>
</dbReference>
<evidence type="ECO:0000256" key="15">
    <source>
        <dbReference type="ARBA" id="ARBA00075337"/>
    </source>
</evidence>
<feature type="domain" description="THUMP" evidence="19">
    <location>
        <begin position="41"/>
        <end position="143"/>
    </location>
</feature>
<dbReference type="InterPro" id="IPR004114">
    <property type="entry name" value="THUMP_dom"/>
</dbReference>
<dbReference type="HAMAP" id="MF_00021">
    <property type="entry name" value="ThiI"/>
    <property type="match status" value="1"/>
</dbReference>
<dbReference type="PROSITE" id="PS51165">
    <property type="entry name" value="THUMP"/>
    <property type="match status" value="1"/>
</dbReference>
<evidence type="ECO:0000256" key="9">
    <source>
        <dbReference type="ARBA" id="ARBA00050570"/>
    </source>
</evidence>
<name>A0A2M6W178_9BACT</name>
<keyword evidence="5 18" id="KW-0547">Nucleotide-binding</keyword>
<dbReference type="PANTHER" id="PTHR43209:SF1">
    <property type="entry name" value="TRNA SULFURTRANSFERASE"/>
    <property type="match status" value="1"/>
</dbReference>
<proteinExistence type="inferred from homology"/>
<dbReference type="CDD" id="cd11716">
    <property type="entry name" value="THUMP_ThiI"/>
    <property type="match status" value="1"/>
</dbReference>
<evidence type="ECO:0000256" key="11">
    <source>
        <dbReference type="ARBA" id="ARBA00058382"/>
    </source>
</evidence>
<keyword evidence="4 18" id="KW-0808">Transferase</keyword>
<dbReference type="InterPro" id="IPR049962">
    <property type="entry name" value="THUMP_ThiI"/>
</dbReference>
<feature type="binding site" evidence="18">
    <location>
        <position position="243"/>
    </location>
    <ligand>
        <name>ATP</name>
        <dbReference type="ChEBI" id="CHEBI:30616"/>
    </ligand>
</feature>
<protein>
    <recommendedName>
        <fullName evidence="14 18">Probable tRNA sulfurtransferase</fullName>
        <ecNumber evidence="13 18">2.8.1.4</ecNumber>
    </recommendedName>
    <alternativeName>
        <fullName evidence="15 18">Sulfur carrier protein ThiS sulfurtransferase</fullName>
    </alternativeName>
    <alternativeName>
        <fullName evidence="16 18">Thiamine biosynthesis protein ThiI</fullName>
    </alternativeName>
    <alternativeName>
        <fullName evidence="17 18">tRNA 4-thiouridine synthase</fullName>
    </alternativeName>
</protein>
<dbReference type="UniPathway" id="UPA00060"/>
<dbReference type="EMBL" id="PFBZ01000110">
    <property type="protein sequence ID" value="PIT86542.1"/>
    <property type="molecule type" value="Genomic_DNA"/>
</dbReference>
<dbReference type="Gene3D" id="3.40.50.620">
    <property type="entry name" value="HUPs"/>
    <property type="match status" value="1"/>
</dbReference>
<evidence type="ECO:0000259" key="19">
    <source>
        <dbReference type="PROSITE" id="PS51165"/>
    </source>
</evidence>
<dbReference type="Proteomes" id="UP000229362">
    <property type="component" value="Unassembled WGS sequence"/>
</dbReference>
<evidence type="ECO:0000256" key="2">
    <source>
        <dbReference type="ARBA" id="ARBA00022490"/>
    </source>
</evidence>
<accession>A0A2M6W178</accession>
<keyword evidence="2 18" id="KW-0963">Cytoplasm</keyword>
<reference evidence="21" key="1">
    <citation type="submission" date="2017-09" db="EMBL/GenBank/DDBJ databases">
        <title>Depth-based differentiation of microbial function through sediment-hosted aquifers and enrichment of novel symbionts in the deep terrestrial subsurface.</title>
        <authorList>
            <person name="Probst A.J."/>
            <person name="Ladd B."/>
            <person name="Jarett J.K."/>
            <person name="Geller-Mcgrath D.E."/>
            <person name="Sieber C.M.K."/>
            <person name="Emerson J.B."/>
            <person name="Anantharaman K."/>
            <person name="Thomas B.C."/>
            <person name="Malmstrom R."/>
            <person name="Stieglmeier M."/>
            <person name="Klingl A."/>
            <person name="Woyke T."/>
            <person name="Ryan C.M."/>
            <person name="Banfield J.F."/>
        </authorList>
    </citation>
    <scope>NUCLEOTIDE SEQUENCE [LARGE SCALE GENOMIC DNA]</scope>
</reference>
<comment type="catalytic activity">
    <reaction evidence="9 18">
        <text>[ThiI sulfur-carrier protein]-S-sulfanyl-L-cysteine + a uridine in tRNA + 2 reduced [2Fe-2S]-[ferredoxin] + ATP + H(+) = [ThiI sulfur-carrier protein]-L-cysteine + a 4-thiouridine in tRNA + 2 oxidized [2Fe-2S]-[ferredoxin] + AMP + diphosphate</text>
        <dbReference type="Rhea" id="RHEA:24176"/>
        <dbReference type="Rhea" id="RHEA-COMP:10000"/>
        <dbReference type="Rhea" id="RHEA-COMP:10001"/>
        <dbReference type="Rhea" id="RHEA-COMP:13337"/>
        <dbReference type="Rhea" id="RHEA-COMP:13338"/>
        <dbReference type="Rhea" id="RHEA-COMP:13339"/>
        <dbReference type="Rhea" id="RHEA-COMP:13340"/>
        <dbReference type="ChEBI" id="CHEBI:15378"/>
        <dbReference type="ChEBI" id="CHEBI:29950"/>
        <dbReference type="ChEBI" id="CHEBI:30616"/>
        <dbReference type="ChEBI" id="CHEBI:33019"/>
        <dbReference type="ChEBI" id="CHEBI:33737"/>
        <dbReference type="ChEBI" id="CHEBI:33738"/>
        <dbReference type="ChEBI" id="CHEBI:61963"/>
        <dbReference type="ChEBI" id="CHEBI:65315"/>
        <dbReference type="ChEBI" id="CHEBI:136798"/>
        <dbReference type="ChEBI" id="CHEBI:456215"/>
        <dbReference type="EC" id="2.8.1.4"/>
    </reaction>
</comment>
<evidence type="ECO:0000256" key="3">
    <source>
        <dbReference type="ARBA" id="ARBA00022555"/>
    </source>
</evidence>
<dbReference type="InterPro" id="IPR014729">
    <property type="entry name" value="Rossmann-like_a/b/a_fold"/>
</dbReference>
<comment type="subcellular location">
    <subcellularLocation>
        <location evidence="1 18">Cytoplasm</location>
    </subcellularLocation>
</comment>
<evidence type="ECO:0000256" key="7">
    <source>
        <dbReference type="ARBA" id="ARBA00022884"/>
    </source>
</evidence>
<evidence type="ECO:0000256" key="13">
    <source>
        <dbReference type="ARBA" id="ARBA00066827"/>
    </source>
</evidence>
<dbReference type="FunFam" id="3.40.50.620:FF:000053">
    <property type="entry name" value="Probable tRNA sulfurtransferase"/>
    <property type="match status" value="1"/>
</dbReference>
<keyword evidence="7 18" id="KW-0694">RNA-binding</keyword>
<evidence type="ECO:0000256" key="17">
    <source>
        <dbReference type="ARBA" id="ARBA00080570"/>
    </source>
</evidence>
<evidence type="ECO:0000256" key="8">
    <source>
        <dbReference type="ARBA" id="ARBA00022977"/>
    </source>
</evidence>
<dbReference type="Pfam" id="PF02568">
    <property type="entry name" value="ThiI"/>
    <property type="match status" value="1"/>
</dbReference>
<feature type="binding site" evidence="18">
    <location>
        <begin position="186"/>
        <end position="187"/>
    </location>
    <ligand>
        <name>ATP</name>
        <dbReference type="ChEBI" id="CHEBI:30616"/>
    </ligand>
</feature>
<dbReference type="GO" id="GO:0002937">
    <property type="term" value="P:tRNA 4-thiouridine biosynthesis"/>
    <property type="evidence" value="ECO:0007669"/>
    <property type="project" value="TreeGrafter"/>
</dbReference>
<comment type="pathway">
    <text evidence="18">Cofactor biosynthesis; thiamine diphosphate biosynthesis.</text>
</comment>
<dbReference type="GO" id="GO:0005829">
    <property type="term" value="C:cytosol"/>
    <property type="evidence" value="ECO:0007669"/>
    <property type="project" value="TreeGrafter"/>
</dbReference>
<dbReference type="Gene3D" id="3.30.2130.30">
    <property type="match status" value="1"/>
</dbReference>
<dbReference type="InterPro" id="IPR050102">
    <property type="entry name" value="tRNA_sulfurtransferase_ThiI"/>
</dbReference>
<dbReference type="InterPro" id="IPR049961">
    <property type="entry name" value="ThiI_N"/>
</dbReference>
<keyword evidence="8 18" id="KW-0784">Thiamine biosynthesis</keyword>